<dbReference type="RefSeq" id="WP_192554730.1">
    <property type="nucleotide sequence ID" value="NZ_JACZZA010000002.1"/>
</dbReference>
<sequence>MARCTPERIAAWAGQRDAQVLVLSAELEPAARYFARVLGARLMQTDDGISAEHPLYVFGKPQVMTNRTLTTLRDQAERVSFLPAIDLAGASFIAAKLILASLMDKPAGYLCGDAIFGSQADFSPLITGPDAEDELGTVIVQAHGDGAHANLGSVVLCGRVGEVEQLFDGNAIHGCEQRADGAHCKRRGPKHAGICALQDLRARQLVLLTCNSFTIGDGQYPSTSNLVVAALEGYASSVVATHASYILNPAEIALVEAAARDGVAPAQLYLKLRALHRQLGDLDPFVYAGLIQPEAQRHAQLPGADEAELAAEQELESALIAWQDLLTGVGQRFIEHLSALQLIRRKEQAQATEPSANLLAAYEAHTASYTALLQAFHSEAEAWRLKRAGRENALRLLHQVIQQGKECDASLAKSLLWRFRNSDYTLGEFGKRKGEWKNTQRPCASCGNDLFKTVLRSFLFPNLTGHRMACLTCGAFEVALPAAGKLSLSAKTTWQRGDRVPISASLRPTGRSGSLWEQVGWGAQFGFHITHYGHAPYLSTLVEPPAGADAAVEFVCPADMHPDIYSITVAAMLGGQISIKRIRTRCL</sequence>
<organism evidence="1 2">
    <name type="scientific">Dyella acidiphila</name>
    <dbReference type="NCBI Taxonomy" id="2775866"/>
    <lineage>
        <taxon>Bacteria</taxon>
        <taxon>Pseudomonadati</taxon>
        <taxon>Pseudomonadota</taxon>
        <taxon>Gammaproteobacteria</taxon>
        <taxon>Lysobacterales</taxon>
        <taxon>Rhodanobacteraceae</taxon>
        <taxon>Dyella</taxon>
    </lineage>
</organism>
<proteinExistence type="predicted"/>
<evidence type="ECO:0000313" key="1">
    <source>
        <dbReference type="EMBL" id="MBE1159880.1"/>
    </source>
</evidence>
<accession>A0ABR9G761</accession>
<name>A0ABR9G761_9GAMM</name>
<dbReference type="EMBL" id="JACZZA010000002">
    <property type="protein sequence ID" value="MBE1159880.1"/>
    <property type="molecule type" value="Genomic_DNA"/>
</dbReference>
<protein>
    <submittedName>
        <fullName evidence="1">Uncharacterized protein</fullName>
    </submittedName>
</protein>
<keyword evidence="2" id="KW-1185">Reference proteome</keyword>
<evidence type="ECO:0000313" key="2">
    <source>
        <dbReference type="Proteomes" id="UP000651010"/>
    </source>
</evidence>
<reference evidence="1 2" key="1">
    <citation type="submission" date="2020-09" db="EMBL/GenBank/DDBJ databases">
        <title>Dyella sp. 7MK23 isolated from forest soil.</title>
        <authorList>
            <person name="Fu J."/>
        </authorList>
    </citation>
    <scope>NUCLEOTIDE SEQUENCE [LARGE SCALE GENOMIC DNA]</scope>
    <source>
        <strain evidence="1 2">7MK23</strain>
    </source>
</reference>
<comment type="caution">
    <text evidence="1">The sequence shown here is derived from an EMBL/GenBank/DDBJ whole genome shotgun (WGS) entry which is preliminary data.</text>
</comment>
<gene>
    <name evidence="1" type="ORF">IGX34_05745</name>
</gene>
<dbReference type="Proteomes" id="UP000651010">
    <property type="component" value="Unassembled WGS sequence"/>
</dbReference>